<organism evidence="5">
    <name type="scientific">Thomasclavelia ramosa</name>
    <dbReference type="NCBI Taxonomy" id="1547"/>
    <lineage>
        <taxon>Bacteria</taxon>
        <taxon>Bacillati</taxon>
        <taxon>Bacillota</taxon>
        <taxon>Erysipelotrichia</taxon>
        <taxon>Erysipelotrichales</taxon>
        <taxon>Coprobacillaceae</taxon>
        <taxon>Thomasclavelia</taxon>
    </lineage>
</organism>
<accession>A0A6N2XV80</accession>
<evidence type="ECO:0000256" key="3">
    <source>
        <dbReference type="ARBA" id="ARBA00023163"/>
    </source>
</evidence>
<dbReference type="EMBL" id="CACRTL010000003">
    <property type="protein sequence ID" value="VYT58401.1"/>
    <property type="molecule type" value="Genomic_DNA"/>
</dbReference>
<dbReference type="InterPro" id="IPR009057">
    <property type="entry name" value="Homeodomain-like_sf"/>
</dbReference>
<dbReference type="Pfam" id="PF12833">
    <property type="entry name" value="HTH_18"/>
    <property type="match status" value="1"/>
</dbReference>
<proteinExistence type="predicted"/>
<evidence type="ECO:0000256" key="2">
    <source>
        <dbReference type="ARBA" id="ARBA00023125"/>
    </source>
</evidence>
<dbReference type="InterPro" id="IPR013096">
    <property type="entry name" value="Cupin_2"/>
</dbReference>
<dbReference type="GeneID" id="64196754"/>
<dbReference type="GO" id="GO:0043565">
    <property type="term" value="F:sequence-specific DNA binding"/>
    <property type="evidence" value="ECO:0007669"/>
    <property type="project" value="InterPro"/>
</dbReference>
<dbReference type="SMART" id="SM00342">
    <property type="entry name" value="HTH_ARAC"/>
    <property type="match status" value="1"/>
</dbReference>
<dbReference type="PROSITE" id="PS01124">
    <property type="entry name" value="HTH_ARAC_FAMILY_2"/>
    <property type="match status" value="1"/>
</dbReference>
<dbReference type="SUPFAM" id="SSF46689">
    <property type="entry name" value="Homeodomain-like"/>
    <property type="match status" value="1"/>
</dbReference>
<sequence>MDSFKLDHFLRTYSRTEIKHKNGFATQYATKGKYRLINNIYQFNTDNVPDSDTIIVYKNQRFDDVPTHVHDHIEINYMYSGSCSQIIDGHEVILKKGQMTLIDTRTPHAIGYTDENDILINFIIKKDYLNNSFFSKLTDNNLITSFFINAINQDNTDLNYLIFNTENNQRLQMFILEFIYEYFYPTLNSTEIKKSLFVLIILEMINTLDTSINLESITKSSTIIILALQYLEKNFLTCSLDSTAKYLNINPCYLTTLLKKNFNYSYKELIIKLKMQYASKLLLNSSYSIDQIAHECGYQNLSFFYKKFKETYYCLPKEYRNRNKKR</sequence>
<dbReference type="InterPro" id="IPR018060">
    <property type="entry name" value="HTH_AraC"/>
</dbReference>
<evidence type="ECO:0000256" key="1">
    <source>
        <dbReference type="ARBA" id="ARBA00023015"/>
    </source>
</evidence>
<dbReference type="Pfam" id="PF07883">
    <property type="entry name" value="Cupin_2"/>
    <property type="match status" value="1"/>
</dbReference>
<feature type="domain" description="HTH araC/xylS-type" evidence="4">
    <location>
        <begin position="225"/>
        <end position="322"/>
    </location>
</feature>
<gene>
    <name evidence="5" type="primary">xylR_2</name>
    <name evidence="5" type="ORF">CRLFYP8_00830</name>
</gene>
<dbReference type="RefSeq" id="WP_008792130.1">
    <property type="nucleotide sequence ID" value="NZ_AP031443.1"/>
</dbReference>
<dbReference type="Gene3D" id="1.10.10.60">
    <property type="entry name" value="Homeodomain-like"/>
    <property type="match status" value="2"/>
</dbReference>
<evidence type="ECO:0000259" key="4">
    <source>
        <dbReference type="PROSITE" id="PS01124"/>
    </source>
</evidence>
<name>A0A6N2XV80_9FIRM</name>
<dbReference type="Gene3D" id="2.60.120.10">
    <property type="entry name" value="Jelly Rolls"/>
    <property type="match status" value="1"/>
</dbReference>
<dbReference type="InterPro" id="IPR014710">
    <property type="entry name" value="RmlC-like_jellyroll"/>
</dbReference>
<protein>
    <submittedName>
        <fullName evidence="5">Xylose operon regulatory protein</fullName>
    </submittedName>
</protein>
<keyword evidence="1" id="KW-0805">Transcription regulation</keyword>
<keyword evidence="3" id="KW-0804">Transcription</keyword>
<dbReference type="PANTHER" id="PTHR43280">
    <property type="entry name" value="ARAC-FAMILY TRANSCRIPTIONAL REGULATOR"/>
    <property type="match status" value="1"/>
</dbReference>
<evidence type="ECO:0000313" key="5">
    <source>
        <dbReference type="EMBL" id="VYT58401.1"/>
    </source>
</evidence>
<dbReference type="InterPro" id="IPR011051">
    <property type="entry name" value="RmlC_Cupin_sf"/>
</dbReference>
<keyword evidence="2" id="KW-0238">DNA-binding</keyword>
<dbReference type="SUPFAM" id="SSF51182">
    <property type="entry name" value="RmlC-like cupins"/>
    <property type="match status" value="1"/>
</dbReference>
<reference evidence="5" key="1">
    <citation type="submission" date="2019-11" db="EMBL/GenBank/DDBJ databases">
        <authorList>
            <person name="Feng L."/>
        </authorList>
    </citation>
    <scope>NUCLEOTIDE SEQUENCE</scope>
    <source>
        <strain evidence="5">CramosumLFYP8</strain>
    </source>
</reference>
<dbReference type="GO" id="GO:0003700">
    <property type="term" value="F:DNA-binding transcription factor activity"/>
    <property type="evidence" value="ECO:0007669"/>
    <property type="project" value="InterPro"/>
</dbReference>
<dbReference type="AlphaFoldDB" id="A0A6N2XV80"/>
<dbReference type="PANTHER" id="PTHR43280:SF2">
    <property type="entry name" value="HTH-TYPE TRANSCRIPTIONAL REGULATOR EXSA"/>
    <property type="match status" value="1"/>
</dbReference>